<sequence>MATSRCIREVNGIGFELHKLCRGQRKCIVVVADKKRQAIHIRKASFEGILIRFAAVNFQSIKIKTSNHVKHEQKRSIDKKGILLLKHRVQLFKRKDLDLDLVLYLANRLKRFKMDPMSLINE</sequence>
<dbReference type="Proteomes" id="UP000325081">
    <property type="component" value="Unassembled WGS sequence"/>
</dbReference>
<dbReference type="GO" id="GO:0005524">
    <property type="term" value="F:ATP binding"/>
    <property type="evidence" value="ECO:0007669"/>
    <property type="project" value="UniProtKB-KW"/>
</dbReference>
<accession>A0A5A7P1N1</accession>
<evidence type="ECO:0000313" key="2">
    <source>
        <dbReference type="Proteomes" id="UP000325081"/>
    </source>
</evidence>
<organism evidence="1 2">
    <name type="scientific">Striga asiatica</name>
    <name type="common">Asiatic witchweed</name>
    <name type="synonym">Buchnera asiatica</name>
    <dbReference type="NCBI Taxonomy" id="4170"/>
    <lineage>
        <taxon>Eukaryota</taxon>
        <taxon>Viridiplantae</taxon>
        <taxon>Streptophyta</taxon>
        <taxon>Embryophyta</taxon>
        <taxon>Tracheophyta</taxon>
        <taxon>Spermatophyta</taxon>
        <taxon>Magnoliopsida</taxon>
        <taxon>eudicotyledons</taxon>
        <taxon>Gunneridae</taxon>
        <taxon>Pentapetalae</taxon>
        <taxon>asterids</taxon>
        <taxon>lamiids</taxon>
        <taxon>Lamiales</taxon>
        <taxon>Orobanchaceae</taxon>
        <taxon>Buchnereae</taxon>
        <taxon>Striga</taxon>
    </lineage>
</organism>
<dbReference type="AlphaFoldDB" id="A0A5A7P1N1"/>
<keyword evidence="1" id="KW-0067">ATP-binding</keyword>
<gene>
    <name evidence="1" type="ORF">STAS_02391</name>
</gene>
<name>A0A5A7P1N1_STRAF</name>
<protein>
    <submittedName>
        <fullName evidence="1">ATP-binding cassette sub-family C member 9</fullName>
    </submittedName>
</protein>
<evidence type="ECO:0000313" key="1">
    <source>
        <dbReference type="EMBL" id="GER26726.1"/>
    </source>
</evidence>
<proteinExistence type="predicted"/>
<reference evidence="2" key="1">
    <citation type="journal article" date="2019" name="Curr. Biol.">
        <title>Genome Sequence of Striga asiatica Provides Insight into the Evolution of Plant Parasitism.</title>
        <authorList>
            <person name="Yoshida S."/>
            <person name="Kim S."/>
            <person name="Wafula E.K."/>
            <person name="Tanskanen J."/>
            <person name="Kim Y.M."/>
            <person name="Honaas L."/>
            <person name="Yang Z."/>
            <person name="Spallek T."/>
            <person name="Conn C.E."/>
            <person name="Ichihashi Y."/>
            <person name="Cheong K."/>
            <person name="Cui S."/>
            <person name="Der J.P."/>
            <person name="Gundlach H."/>
            <person name="Jiao Y."/>
            <person name="Hori C."/>
            <person name="Ishida J.K."/>
            <person name="Kasahara H."/>
            <person name="Kiba T."/>
            <person name="Kim M.S."/>
            <person name="Koo N."/>
            <person name="Laohavisit A."/>
            <person name="Lee Y.H."/>
            <person name="Lumba S."/>
            <person name="McCourt P."/>
            <person name="Mortimer J.C."/>
            <person name="Mutuku J.M."/>
            <person name="Nomura T."/>
            <person name="Sasaki-Sekimoto Y."/>
            <person name="Seto Y."/>
            <person name="Wang Y."/>
            <person name="Wakatake T."/>
            <person name="Sakakibara H."/>
            <person name="Demura T."/>
            <person name="Yamaguchi S."/>
            <person name="Yoneyama K."/>
            <person name="Manabe R.I."/>
            <person name="Nelson D.C."/>
            <person name="Schulman A.H."/>
            <person name="Timko M.P."/>
            <person name="dePamphilis C.W."/>
            <person name="Choi D."/>
            <person name="Shirasu K."/>
        </authorList>
    </citation>
    <scope>NUCLEOTIDE SEQUENCE [LARGE SCALE GENOMIC DNA]</scope>
    <source>
        <strain evidence="2">cv. UVA1</strain>
    </source>
</reference>
<dbReference type="EMBL" id="BKCP01001114">
    <property type="protein sequence ID" value="GER26726.1"/>
    <property type="molecule type" value="Genomic_DNA"/>
</dbReference>
<comment type="caution">
    <text evidence="1">The sequence shown here is derived from an EMBL/GenBank/DDBJ whole genome shotgun (WGS) entry which is preliminary data.</text>
</comment>
<keyword evidence="2" id="KW-1185">Reference proteome</keyword>
<keyword evidence="1" id="KW-0547">Nucleotide-binding</keyword>